<proteinExistence type="inferred from homology"/>
<evidence type="ECO:0000256" key="8">
    <source>
        <dbReference type="PROSITE-ProRule" id="PRU10052"/>
    </source>
</evidence>
<evidence type="ECO:0000256" key="3">
    <source>
        <dbReference type="ARBA" id="ARBA00022512"/>
    </source>
</evidence>
<feature type="signal peptide" evidence="11">
    <location>
        <begin position="1"/>
        <end position="22"/>
    </location>
</feature>
<keyword evidence="5 9" id="KW-0378">Hydrolase</keyword>
<organism evidence="12 13">
    <name type="scientific">Miscanthus lutarioriparius</name>
    <dbReference type="NCBI Taxonomy" id="422564"/>
    <lineage>
        <taxon>Eukaryota</taxon>
        <taxon>Viridiplantae</taxon>
        <taxon>Streptophyta</taxon>
        <taxon>Embryophyta</taxon>
        <taxon>Tracheophyta</taxon>
        <taxon>Spermatophyta</taxon>
        <taxon>Magnoliopsida</taxon>
        <taxon>Liliopsida</taxon>
        <taxon>Poales</taxon>
        <taxon>Poaceae</taxon>
        <taxon>PACMAD clade</taxon>
        <taxon>Panicoideae</taxon>
        <taxon>Andropogonodae</taxon>
        <taxon>Andropogoneae</taxon>
        <taxon>Saccharinae</taxon>
        <taxon>Miscanthus</taxon>
    </lineage>
</organism>
<dbReference type="SMART" id="SM00710">
    <property type="entry name" value="PbH1"/>
    <property type="match status" value="4"/>
</dbReference>
<keyword evidence="4" id="KW-0964">Secreted</keyword>
<dbReference type="GO" id="GO:0004650">
    <property type="term" value="F:polygalacturonase activity"/>
    <property type="evidence" value="ECO:0007669"/>
    <property type="project" value="InterPro"/>
</dbReference>
<keyword evidence="13" id="KW-1185">Reference proteome</keyword>
<dbReference type="OrthoDB" id="640420at2759"/>
<dbReference type="InterPro" id="IPR012334">
    <property type="entry name" value="Pectin_lyas_fold"/>
</dbReference>
<feature type="chain" id="PRO_5032414424" evidence="11">
    <location>
        <begin position="23"/>
        <end position="373"/>
    </location>
</feature>
<sequence length="373" mass="38662">MACTDNAMRALFLLALVCAAHAGKDTKESSSAPAKEGGDAKAASGPGGSFDITKLGASGNGKTDSTKAVQEAWTSACGGTGKQTILIPKGDYLVGPLNFTGPCKGDVTIQVDGNLLATTDLSQYKGNWIEILRVDNLVITGKGTLDGQGPAVWSKNSCAKKYDCKILPNSLCKDMLIKDVTVTAPGDSPNTDGIHMGDSSGVTIVNTVIGVGDDCISIGPGTSKVNITGVTCGPGHGISIGSLGRYKDEKDVTDINVKDCTLKKTSNGLRIKAYEDAASVLTASKIHYENIKMEDSANPIIIDMKYCPNKICTASAAPSPEAVSLLCSDKIPCTGVTMDNVKVEYSGTNNKTMAVCKNAKGTATGCLKELACF</sequence>
<evidence type="ECO:0000256" key="2">
    <source>
        <dbReference type="ARBA" id="ARBA00008834"/>
    </source>
</evidence>
<protein>
    <submittedName>
        <fullName evidence="12">Uncharacterized protein</fullName>
    </submittedName>
</protein>
<evidence type="ECO:0000256" key="4">
    <source>
        <dbReference type="ARBA" id="ARBA00022525"/>
    </source>
</evidence>
<evidence type="ECO:0000256" key="6">
    <source>
        <dbReference type="ARBA" id="ARBA00023295"/>
    </source>
</evidence>
<name>A0A811SEM3_9POAL</name>
<comment type="subcellular location">
    <subcellularLocation>
        <location evidence="1">Secreted</location>
        <location evidence="1">Cell wall</location>
    </subcellularLocation>
</comment>
<evidence type="ECO:0000313" key="13">
    <source>
        <dbReference type="Proteomes" id="UP000604825"/>
    </source>
</evidence>
<dbReference type="GO" id="GO:0005975">
    <property type="term" value="P:carbohydrate metabolic process"/>
    <property type="evidence" value="ECO:0007669"/>
    <property type="project" value="InterPro"/>
</dbReference>
<dbReference type="AlphaFoldDB" id="A0A811SEM3"/>
<dbReference type="InterPro" id="IPR011050">
    <property type="entry name" value="Pectin_lyase_fold/virulence"/>
</dbReference>
<dbReference type="PROSITE" id="PS00502">
    <property type="entry name" value="POLYGALACTURONASE"/>
    <property type="match status" value="1"/>
</dbReference>
<evidence type="ECO:0000256" key="10">
    <source>
        <dbReference type="SAM" id="MobiDB-lite"/>
    </source>
</evidence>
<keyword evidence="3" id="KW-0134">Cell wall</keyword>
<evidence type="ECO:0000256" key="7">
    <source>
        <dbReference type="ARBA" id="ARBA00023316"/>
    </source>
</evidence>
<comment type="caution">
    <text evidence="12">The sequence shown here is derived from an EMBL/GenBank/DDBJ whole genome shotgun (WGS) entry which is preliminary data.</text>
</comment>
<dbReference type="InterPro" id="IPR000743">
    <property type="entry name" value="Glyco_hydro_28"/>
</dbReference>
<evidence type="ECO:0000256" key="5">
    <source>
        <dbReference type="ARBA" id="ARBA00022801"/>
    </source>
</evidence>
<reference evidence="12" key="1">
    <citation type="submission" date="2020-10" db="EMBL/GenBank/DDBJ databases">
        <authorList>
            <person name="Han B."/>
            <person name="Lu T."/>
            <person name="Zhao Q."/>
            <person name="Huang X."/>
            <person name="Zhao Y."/>
        </authorList>
    </citation>
    <scope>NUCLEOTIDE SEQUENCE</scope>
</reference>
<feature type="active site" evidence="8">
    <location>
        <position position="236"/>
    </location>
</feature>
<dbReference type="PANTHER" id="PTHR31375">
    <property type="match status" value="1"/>
</dbReference>
<feature type="region of interest" description="Disordered" evidence="10">
    <location>
        <begin position="27"/>
        <end position="49"/>
    </location>
</feature>
<dbReference type="EMBL" id="CAJGYO010000160">
    <property type="protein sequence ID" value="CAD6341218.1"/>
    <property type="molecule type" value="Genomic_DNA"/>
</dbReference>
<comment type="similarity">
    <text evidence="2 9">Belongs to the glycosyl hydrolase 28 family.</text>
</comment>
<keyword evidence="6 9" id="KW-0326">Glycosidase</keyword>
<dbReference type="SUPFAM" id="SSF51126">
    <property type="entry name" value="Pectin lyase-like"/>
    <property type="match status" value="1"/>
</dbReference>
<accession>A0A811SEM3</accession>
<dbReference type="Gene3D" id="2.160.20.10">
    <property type="entry name" value="Single-stranded right-handed beta-helix, Pectin lyase-like"/>
    <property type="match status" value="2"/>
</dbReference>
<evidence type="ECO:0000256" key="1">
    <source>
        <dbReference type="ARBA" id="ARBA00004191"/>
    </source>
</evidence>
<dbReference type="InterPro" id="IPR006626">
    <property type="entry name" value="PbH1"/>
</dbReference>
<dbReference type="Proteomes" id="UP000604825">
    <property type="component" value="Unassembled WGS sequence"/>
</dbReference>
<dbReference type="GO" id="GO:0071555">
    <property type="term" value="P:cell wall organization"/>
    <property type="evidence" value="ECO:0007669"/>
    <property type="project" value="UniProtKB-KW"/>
</dbReference>
<evidence type="ECO:0000313" key="12">
    <source>
        <dbReference type="EMBL" id="CAD6341218.1"/>
    </source>
</evidence>
<keyword evidence="11" id="KW-0732">Signal</keyword>
<keyword evidence="7" id="KW-0961">Cell wall biogenesis/degradation</keyword>
<dbReference type="Pfam" id="PF00295">
    <property type="entry name" value="Glyco_hydro_28"/>
    <property type="match status" value="2"/>
</dbReference>
<evidence type="ECO:0000256" key="11">
    <source>
        <dbReference type="SAM" id="SignalP"/>
    </source>
</evidence>
<evidence type="ECO:0000256" key="9">
    <source>
        <dbReference type="RuleBase" id="RU361169"/>
    </source>
</evidence>
<gene>
    <name evidence="12" type="ORF">NCGR_LOCUS65316</name>
</gene>